<comment type="similarity">
    <text evidence="3">Belongs to the DsrH/TusB family.</text>
</comment>
<keyword evidence="4" id="KW-0808">Transferase</keyword>
<keyword evidence="5" id="KW-1185">Reference proteome</keyword>
<organism evidence="4 5">
    <name type="scientific">Candidatus Sodalis endolongispinus</name>
    <dbReference type="NCBI Taxonomy" id="2812662"/>
    <lineage>
        <taxon>Bacteria</taxon>
        <taxon>Pseudomonadati</taxon>
        <taxon>Pseudomonadota</taxon>
        <taxon>Gammaproteobacteria</taxon>
        <taxon>Enterobacterales</taxon>
        <taxon>Bruguierivoracaceae</taxon>
        <taxon>Sodalis</taxon>
    </lineage>
</organism>
<dbReference type="InterPro" id="IPR023526">
    <property type="entry name" value="Sulphur_relay_TusB"/>
</dbReference>
<proteinExistence type="inferred from homology"/>
<evidence type="ECO:0000313" key="4">
    <source>
        <dbReference type="EMBL" id="MBT9431726.1"/>
    </source>
</evidence>
<dbReference type="InterPro" id="IPR007215">
    <property type="entry name" value="Sulphur_relay_TusB/DsrH"/>
</dbReference>
<dbReference type="RefSeq" id="WP_215668938.1">
    <property type="nucleotide sequence ID" value="NZ_JAFJYC010000001.1"/>
</dbReference>
<dbReference type="InterPro" id="IPR027396">
    <property type="entry name" value="DsrEFH-like"/>
</dbReference>
<comment type="caution">
    <text evidence="4">The sequence shown here is derived from an EMBL/GenBank/DDBJ whole genome shotgun (WGS) entry which is preliminary data.</text>
</comment>
<dbReference type="Pfam" id="PF04077">
    <property type="entry name" value="DsrH"/>
    <property type="match status" value="1"/>
</dbReference>
<evidence type="ECO:0000256" key="1">
    <source>
        <dbReference type="ARBA" id="ARBA00022490"/>
    </source>
</evidence>
<dbReference type="Proteomes" id="UP000811282">
    <property type="component" value="Unassembled WGS sequence"/>
</dbReference>
<name>A0ABS5YCA4_9GAMM</name>
<reference evidence="4 5" key="1">
    <citation type="journal article" date="2021" name="Genome Biol. Evol.">
        <title>The evolution of interdependence in a four-way mealybug symbiosis.</title>
        <authorList>
            <person name="Garber A.I."/>
            <person name="Kupper M."/>
            <person name="Laetsch D.R."/>
            <person name="Weldon S.R."/>
            <person name="Ladinsky M.S."/>
            <person name="Bjorkman P.J."/>
            <person name="McCutcheon J.P."/>
        </authorList>
    </citation>
    <scope>NUCLEOTIDE SEQUENCE [LARGE SCALE GENOMIC DNA]</scope>
    <source>
        <strain evidence="4">SOD</strain>
    </source>
</reference>
<dbReference type="HAMAP" id="MF_01564">
    <property type="entry name" value="Thiourid_synth_B"/>
    <property type="match status" value="1"/>
</dbReference>
<evidence type="ECO:0000256" key="2">
    <source>
        <dbReference type="ARBA" id="ARBA00022694"/>
    </source>
</evidence>
<accession>A0ABS5YCA4</accession>
<comment type="subcellular location">
    <subcellularLocation>
        <location evidence="3">Cytoplasm</location>
    </subcellularLocation>
</comment>
<comment type="function">
    <text evidence="3">Part of a sulfur-relay system required for 2-thiolation of 5-methylaminomethyl-2-thiouridine (mnm(5)s(2)U) at tRNA wobble positions.</text>
</comment>
<comment type="subunit">
    <text evidence="3">Heterohexamer, formed by a dimer of trimers. The hexameric TusBCD complex contains 2 copies each of TusB, TusC and TusD. The TusBCD complex interacts with TusE.</text>
</comment>
<dbReference type="GO" id="GO:0016740">
    <property type="term" value="F:transferase activity"/>
    <property type="evidence" value="ECO:0007669"/>
    <property type="project" value="UniProtKB-KW"/>
</dbReference>
<gene>
    <name evidence="3 4" type="primary">tusB</name>
    <name evidence="4" type="ORF">JZM24_05465</name>
</gene>
<evidence type="ECO:0000256" key="3">
    <source>
        <dbReference type="HAMAP-Rule" id="MF_01564"/>
    </source>
</evidence>
<keyword evidence="2 3" id="KW-0819">tRNA processing</keyword>
<dbReference type="PANTHER" id="PTHR37526">
    <property type="entry name" value="PROTEIN TUSB"/>
    <property type="match status" value="1"/>
</dbReference>
<sequence length="95" mass="10259">MLYTLSRSPYACDLAELLRTAQPGDDLLLLADGVIAGLNGSPAARAFGASHLTLHALENDIAARGLSAHFSPNFAIISYTDFVRLTEKQPQQMAW</sequence>
<protein>
    <recommendedName>
        <fullName evidence="3">Protein TusB</fullName>
    </recommendedName>
    <alternativeName>
        <fullName evidence="3">tRNA 2-thiouridine synthesizing protein B</fullName>
    </alternativeName>
</protein>
<keyword evidence="1 3" id="KW-0963">Cytoplasm</keyword>
<dbReference type="Gene3D" id="3.40.1260.10">
    <property type="entry name" value="DsrEFH-like"/>
    <property type="match status" value="1"/>
</dbReference>
<dbReference type="NCBIfam" id="TIGR03011">
    <property type="entry name" value="sulf_tusB_dsrH"/>
    <property type="match status" value="1"/>
</dbReference>
<evidence type="ECO:0000313" key="5">
    <source>
        <dbReference type="Proteomes" id="UP000811282"/>
    </source>
</evidence>
<dbReference type="PANTHER" id="PTHR37526:SF1">
    <property type="entry name" value="PROTEIN TUSB"/>
    <property type="match status" value="1"/>
</dbReference>
<dbReference type="NCBIfam" id="NF010035">
    <property type="entry name" value="PRK13510.1"/>
    <property type="match status" value="1"/>
</dbReference>
<dbReference type="SUPFAM" id="SSF75169">
    <property type="entry name" value="DsrEFH-like"/>
    <property type="match status" value="1"/>
</dbReference>
<dbReference type="EMBL" id="JAFJYC010000001">
    <property type="protein sequence ID" value="MBT9431726.1"/>
    <property type="molecule type" value="Genomic_DNA"/>
</dbReference>